<dbReference type="OrthoDB" id="28610at2157"/>
<keyword evidence="3" id="KW-1185">Reference proteome</keyword>
<accession>A0A100XW16</accession>
<dbReference type="InterPro" id="IPR036390">
    <property type="entry name" value="WH_DNA-bd_sf"/>
</dbReference>
<comment type="caution">
    <text evidence="2">The sequence shown here is derived from an EMBL/GenBank/DDBJ whole genome shotgun (WGS) entry which is preliminary data.</text>
</comment>
<sequence>MERRNEILETITDKPGITFRELARELGIGIGDLQYHLRKLEKEGRVFSRKTGKRRYLFPKGFEEKAQRLLIAISTETRRRILLLLMEGPKNQKDMARSLGLSQPTVSYHMNELIKLGVVTAEKESRSVIYTLSYDPELIARLIKEYRPSLWEKLADNLIDLLTSVGDGE</sequence>
<dbReference type="PRINTS" id="PR00778">
    <property type="entry name" value="HTHARSR"/>
</dbReference>
<dbReference type="PROSITE" id="PS50987">
    <property type="entry name" value="HTH_ARSR_2"/>
    <property type="match status" value="1"/>
</dbReference>
<dbReference type="SMART" id="SM00418">
    <property type="entry name" value="HTH_ARSR"/>
    <property type="match status" value="2"/>
</dbReference>
<evidence type="ECO:0000259" key="1">
    <source>
        <dbReference type="PROSITE" id="PS50987"/>
    </source>
</evidence>
<dbReference type="InterPro" id="IPR036388">
    <property type="entry name" value="WH-like_DNA-bd_sf"/>
</dbReference>
<dbReference type="RefSeq" id="WP_058939789.1">
    <property type="nucleotide sequence ID" value="NZ_LLYW01000046.1"/>
</dbReference>
<name>A0A100XW16_9EURY</name>
<proteinExistence type="predicted"/>
<dbReference type="Proteomes" id="UP000053462">
    <property type="component" value="Unassembled WGS sequence"/>
</dbReference>
<dbReference type="CDD" id="cd00090">
    <property type="entry name" value="HTH_ARSR"/>
    <property type="match status" value="2"/>
</dbReference>
<dbReference type="GO" id="GO:0003700">
    <property type="term" value="F:DNA-binding transcription factor activity"/>
    <property type="evidence" value="ECO:0007669"/>
    <property type="project" value="InterPro"/>
</dbReference>
<dbReference type="InterPro" id="IPR001845">
    <property type="entry name" value="HTH_ArsR_DNA-bd_dom"/>
</dbReference>
<organism evidence="2 3">
    <name type="scientific">Thermococcus celericrescens</name>
    <dbReference type="NCBI Taxonomy" id="227598"/>
    <lineage>
        <taxon>Archaea</taxon>
        <taxon>Methanobacteriati</taxon>
        <taxon>Methanobacteriota</taxon>
        <taxon>Thermococci</taxon>
        <taxon>Thermococcales</taxon>
        <taxon>Thermococcaceae</taxon>
        <taxon>Thermococcus</taxon>
    </lineage>
</organism>
<dbReference type="AlphaFoldDB" id="A0A100XW16"/>
<dbReference type="PANTHER" id="PTHR36216:SF1">
    <property type="entry name" value="HTH ARSR-TYPE DOMAIN-CONTAINING PROTEIN"/>
    <property type="match status" value="1"/>
</dbReference>
<protein>
    <recommendedName>
        <fullName evidence="1">HTH arsR-type domain-containing protein</fullName>
    </recommendedName>
</protein>
<dbReference type="InterPro" id="IPR056504">
    <property type="entry name" value="HTH_HVO_0163_N"/>
</dbReference>
<evidence type="ECO:0000313" key="2">
    <source>
        <dbReference type="EMBL" id="KUH31822.1"/>
    </source>
</evidence>
<dbReference type="GeneID" id="41610164"/>
<feature type="domain" description="HTH arsR-type" evidence="1">
    <location>
        <begin position="58"/>
        <end position="154"/>
    </location>
</feature>
<dbReference type="PANTHER" id="PTHR36216">
    <property type="entry name" value="TRANSCRIPTIONAL REGULATOR, TRMB"/>
    <property type="match status" value="1"/>
</dbReference>
<dbReference type="Pfam" id="PF01022">
    <property type="entry name" value="HTH_5"/>
    <property type="match status" value="1"/>
</dbReference>
<evidence type="ECO:0000313" key="3">
    <source>
        <dbReference type="Proteomes" id="UP000053462"/>
    </source>
</evidence>
<dbReference type="Pfam" id="PF24266">
    <property type="entry name" value="HTH_HVO_0163_N"/>
    <property type="match status" value="1"/>
</dbReference>
<dbReference type="InterPro" id="IPR011991">
    <property type="entry name" value="ArsR-like_HTH"/>
</dbReference>
<dbReference type="EMBL" id="LLYW01000046">
    <property type="protein sequence ID" value="KUH31822.1"/>
    <property type="molecule type" value="Genomic_DNA"/>
</dbReference>
<dbReference type="Gene3D" id="1.10.10.10">
    <property type="entry name" value="Winged helix-like DNA-binding domain superfamily/Winged helix DNA-binding domain"/>
    <property type="match status" value="2"/>
</dbReference>
<dbReference type="NCBIfam" id="NF033788">
    <property type="entry name" value="HTH_metalloreg"/>
    <property type="match status" value="1"/>
</dbReference>
<dbReference type="SUPFAM" id="SSF46785">
    <property type="entry name" value="Winged helix' DNA-binding domain"/>
    <property type="match status" value="2"/>
</dbReference>
<gene>
    <name evidence="2" type="ORF">APY94_11630</name>
</gene>
<reference evidence="2 3" key="1">
    <citation type="submission" date="2015-10" db="EMBL/GenBank/DDBJ databases">
        <title>Draft genome sequence of Thermococcus celericrescens strain DSM 17994.</title>
        <authorList>
            <person name="Hong S.-J."/>
            <person name="Park C.-E."/>
            <person name="Shin J.-H."/>
        </authorList>
    </citation>
    <scope>NUCLEOTIDE SEQUENCE [LARGE SCALE GENOMIC DNA]</scope>
    <source>
        <strain evidence="2 3">DSM 17994</strain>
    </source>
</reference>